<evidence type="ECO:0000256" key="3">
    <source>
        <dbReference type="HAMAP-Rule" id="MF_01927"/>
    </source>
</evidence>
<evidence type="ECO:0000313" key="7">
    <source>
        <dbReference type="Proteomes" id="UP001165561"/>
    </source>
</evidence>
<dbReference type="EC" id="3.5.1.10" evidence="3 4"/>
<gene>
    <name evidence="3 6" type="primary">purU</name>
    <name evidence="6" type="ORF">PU560_09525</name>
</gene>
<organism evidence="6 7">
    <name type="scientific">Georgenia halotolerans</name>
    <dbReference type="NCBI Taxonomy" id="3028317"/>
    <lineage>
        <taxon>Bacteria</taxon>
        <taxon>Bacillati</taxon>
        <taxon>Actinomycetota</taxon>
        <taxon>Actinomycetes</taxon>
        <taxon>Micrococcales</taxon>
        <taxon>Bogoriellaceae</taxon>
        <taxon>Georgenia</taxon>
    </lineage>
</organism>
<dbReference type="EMBL" id="JARACI010000956">
    <property type="protein sequence ID" value="MDD9206703.1"/>
    <property type="molecule type" value="Genomic_DNA"/>
</dbReference>
<dbReference type="NCBIfam" id="NF004684">
    <property type="entry name" value="PRK06027.1"/>
    <property type="match status" value="1"/>
</dbReference>
<comment type="similarity">
    <text evidence="3">Belongs to the PurU family.</text>
</comment>
<accession>A0ABT5TXB8</accession>
<protein>
    <recommendedName>
        <fullName evidence="3 4">Formyltetrahydrofolate deformylase</fullName>
        <ecNumber evidence="3 4">3.5.1.10</ecNumber>
    </recommendedName>
    <alternativeName>
        <fullName evidence="3">Formyl-FH(4) hydrolase</fullName>
    </alternativeName>
</protein>
<dbReference type="PANTHER" id="PTHR42706">
    <property type="entry name" value="FORMYLTETRAHYDROFOLATE DEFORMYLASE"/>
    <property type="match status" value="1"/>
</dbReference>
<keyword evidence="2 3" id="KW-0378">Hydrolase</keyword>
<dbReference type="CDD" id="cd08648">
    <property type="entry name" value="FMT_core_Formyl-FH4-Hydrolase_C"/>
    <property type="match status" value="1"/>
</dbReference>
<comment type="pathway">
    <text evidence="3">Purine metabolism; IMP biosynthesis via de novo pathway; formate from 10-formyl-5,6,7,8-tetrahydrofolate: step 1/1.</text>
</comment>
<dbReference type="InterPro" id="IPR036477">
    <property type="entry name" value="Formyl_transf_N_sf"/>
</dbReference>
<comment type="function">
    <text evidence="3">Catalyzes the hydrolysis of 10-formyltetrahydrofolate (formyl-FH4) to formate and tetrahydrofolate (FH4).</text>
</comment>
<dbReference type="InterPro" id="IPR041729">
    <property type="entry name" value="Formyl-FH4-Hydrolase_C"/>
</dbReference>
<feature type="active site" evidence="3">
    <location>
        <position position="237"/>
    </location>
</feature>
<keyword evidence="1 3" id="KW-0554">One-carbon metabolism</keyword>
<dbReference type="InterPro" id="IPR004810">
    <property type="entry name" value="PurU"/>
</dbReference>
<dbReference type="GO" id="GO:0008864">
    <property type="term" value="F:formyltetrahydrofolate deformylase activity"/>
    <property type="evidence" value="ECO:0007669"/>
    <property type="project" value="UniProtKB-EC"/>
</dbReference>
<dbReference type="HAMAP" id="MF_01927">
    <property type="entry name" value="PurU"/>
    <property type="match status" value="1"/>
</dbReference>
<dbReference type="NCBIfam" id="TIGR00655">
    <property type="entry name" value="PurU"/>
    <property type="match status" value="1"/>
</dbReference>
<evidence type="ECO:0000313" key="6">
    <source>
        <dbReference type="EMBL" id="MDD9206703.1"/>
    </source>
</evidence>
<sequence>MSTDPAPHDHATAEQHLVLALSCPDRPGIVHAVAGVVAESGGNITESQQFGDPDSGLFFMRVQVQTATPRPELHGAMERLAADFAMDWTLDEVGRPVRTLIMVSKEGHCLGDLLYRQRNGRLPIEVVGVVANHTDLAPIAEFYGVPFHHVPVTRDTKADAEARLLELVRENDVELVVLARYMQILSDDLCRALSGRIVNIHHSFLPSFKGARPYAQAHDRGVKLIGATAHYVTADLDEGPIIEQDVERVDHGDDVAELVAMGQDVERQVLARAVRWHAEHRVLVDGHRTVVFA</sequence>
<dbReference type="Pfam" id="PF00551">
    <property type="entry name" value="Formyl_trans_N"/>
    <property type="match status" value="1"/>
</dbReference>
<dbReference type="Gene3D" id="3.40.50.170">
    <property type="entry name" value="Formyl transferase, N-terminal domain"/>
    <property type="match status" value="1"/>
</dbReference>
<dbReference type="InterPro" id="IPR044074">
    <property type="entry name" value="PurU_ACT"/>
</dbReference>
<dbReference type="PANTHER" id="PTHR42706:SF1">
    <property type="entry name" value="FORMYLTETRAHYDROFOLATE DEFORMYLASE 2, MITOCHONDRIAL"/>
    <property type="match status" value="1"/>
</dbReference>
<dbReference type="SUPFAM" id="SSF55021">
    <property type="entry name" value="ACT-like"/>
    <property type="match status" value="1"/>
</dbReference>
<dbReference type="PIRSF" id="PIRSF036480">
    <property type="entry name" value="FormyFH4_hydr"/>
    <property type="match status" value="1"/>
</dbReference>
<name>A0ABT5TXB8_9MICO</name>
<keyword evidence="7" id="KW-1185">Reference proteome</keyword>
<comment type="caution">
    <text evidence="6">The sequence shown here is derived from an EMBL/GenBank/DDBJ whole genome shotgun (WGS) entry which is preliminary data.</text>
</comment>
<dbReference type="PRINTS" id="PR01575">
    <property type="entry name" value="FFH4HYDRLASE"/>
</dbReference>
<dbReference type="Gene3D" id="3.30.70.260">
    <property type="match status" value="1"/>
</dbReference>
<proteinExistence type="inferred from homology"/>
<dbReference type="InterPro" id="IPR045865">
    <property type="entry name" value="ACT-like_dom_sf"/>
</dbReference>
<dbReference type="InterPro" id="IPR002912">
    <property type="entry name" value="ACT_dom"/>
</dbReference>
<dbReference type="SUPFAM" id="SSF53328">
    <property type="entry name" value="Formyltransferase"/>
    <property type="match status" value="1"/>
</dbReference>
<comment type="catalytic activity">
    <reaction evidence="3">
        <text>(6R)-10-formyltetrahydrofolate + H2O = (6S)-5,6,7,8-tetrahydrofolate + formate + H(+)</text>
        <dbReference type="Rhea" id="RHEA:19833"/>
        <dbReference type="ChEBI" id="CHEBI:15377"/>
        <dbReference type="ChEBI" id="CHEBI:15378"/>
        <dbReference type="ChEBI" id="CHEBI:15740"/>
        <dbReference type="ChEBI" id="CHEBI:57453"/>
        <dbReference type="ChEBI" id="CHEBI:195366"/>
        <dbReference type="EC" id="3.5.1.10"/>
    </reaction>
</comment>
<dbReference type="InterPro" id="IPR002376">
    <property type="entry name" value="Formyl_transf_N"/>
</dbReference>
<dbReference type="Proteomes" id="UP001165561">
    <property type="component" value="Unassembled WGS sequence"/>
</dbReference>
<feature type="domain" description="ACT" evidence="5">
    <location>
        <begin position="18"/>
        <end position="95"/>
    </location>
</feature>
<evidence type="ECO:0000256" key="2">
    <source>
        <dbReference type="ARBA" id="ARBA00022801"/>
    </source>
</evidence>
<evidence type="ECO:0000256" key="1">
    <source>
        <dbReference type="ARBA" id="ARBA00022563"/>
    </source>
</evidence>
<dbReference type="PROSITE" id="PS51671">
    <property type="entry name" value="ACT"/>
    <property type="match status" value="1"/>
</dbReference>
<evidence type="ECO:0000256" key="4">
    <source>
        <dbReference type="NCBIfam" id="TIGR00655"/>
    </source>
</evidence>
<reference evidence="6" key="1">
    <citation type="submission" date="2023-02" db="EMBL/GenBank/DDBJ databases">
        <title>Georgenia sp.10Sc9-8, isolated from a soil sample collected from the Taklamakan desert.</title>
        <authorList>
            <person name="Liu S."/>
        </authorList>
    </citation>
    <scope>NUCLEOTIDE SEQUENCE</scope>
    <source>
        <strain evidence="6">10Sc9-8</strain>
    </source>
</reference>
<keyword evidence="3" id="KW-0658">Purine biosynthesis</keyword>
<dbReference type="Pfam" id="PF01842">
    <property type="entry name" value="ACT"/>
    <property type="match status" value="1"/>
</dbReference>
<dbReference type="CDD" id="cd04875">
    <property type="entry name" value="ACT_F4HF-DF"/>
    <property type="match status" value="1"/>
</dbReference>
<evidence type="ECO:0000259" key="5">
    <source>
        <dbReference type="PROSITE" id="PS51671"/>
    </source>
</evidence>